<proteinExistence type="inferred from homology"/>
<feature type="domain" description="Response regulatory" evidence="21">
    <location>
        <begin position="521"/>
        <end position="639"/>
    </location>
</feature>
<evidence type="ECO:0000256" key="5">
    <source>
        <dbReference type="ARBA" id="ARBA00022475"/>
    </source>
</evidence>
<keyword evidence="14" id="KW-0472">Membrane</keyword>
<dbReference type="Gene3D" id="3.30.450.20">
    <property type="entry name" value="PAS domain"/>
    <property type="match status" value="2"/>
</dbReference>
<feature type="domain" description="PAS" evidence="22">
    <location>
        <begin position="162"/>
        <end position="201"/>
    </location>
</feature>
<keyword evidence="13" id="KW-0902">Two-component regulatory system</keyword>
<dbReference type="FunFam" id="3.30.565.10:FF:000010">
    <property type="entry name" value="Sensor histidine kinase RcsC"/>
    <property type="match status" value="1"/>
</dbReference>
<reference evidence="24 25" key="1">
    <citation type="submission" date="2019-03" db="EMBL/GenBank/DDBJ databases">
        <title>Genomic Encyclopedia of Type Strains, Phase IV (KMG-IV): sequencing the most valuable type-strain genomes for metagenomic binning, comparative biology and taxonomic classification.</title>
        <authorList>
            <person name="Goeker M."/>
        </authorList>
    </citation>
    <scope>NUCLEOTIDE SEQUENCE [LARGE SCALE GENOMIC DNA]</scope>
    <source>
        <strain evidence="24 25">LX-B</strain>
    </source>
</reference>
<evidence type="ECO:0000256" key="17">
    <source>
        <dbReference type="ARBA" id="ARBA00074306"/>
    </source>
</evidence>
<comment type="similarity">
    <text evidence="3">In the N-terminal section; belongs to the phytochrome family.</text>
</comment>
<evidence type="ECO:0000313" key="24">
    <source>
        <dbReference type="EMBL" id="TCL64762.1"/>
    </source>
</evidence>
<dbReference type="Gene3D" id="3.30.565.10">
    <property type="entry name" value="Histidine kinase-like ATPase, C-terminal domain"/>
    <property type="match status" value="1"/>
</dbReference>
<dbReference type="InterPro" id="IPR013656">
    <property type="entry name" value="PAS_4"/>
</dbReference>
<keyword evidence="7" id="KW-0808">Transferase</keyword>
<keyword evidence="6 18" id="KW-0597">Phosphoprotein</keyword>
<comment type="subunit">
    <text evidence="15">At low DSF concentrations, interacts with RpfF.</text>
</comment>
<evidence type="ECO:0000256" key="14">
    <source>
        <dbReference type="ARBA" id="ARBA00023136"/>
    </source>
</evidence>
<dbReference type="CDD" id="cd00082">
    <property type="entry name" value="HisKA"/>
    <property type="match status" value="1"/>
</dbReference>
<dbReference type="InterPro" id="IPR005467">
    <property type="entry name" value="His_kinase_dom"/>
</dbReference>
<dbReference type="SUPFAM" id="SSF55874">
    <property type="entry name" value="ATPase domain of HSP90 chaperone/DNA topoisomerase II/histidine kinase"/>
    <property type="match status" value="1"/>
</dbReference>
<feature type="modified residue" description="4-aspartylphosphate" evidence="18">
    <location>
        <position position="570"/>
    </location>
</feature>
<evidence type="ECO:0000256" key="4">
    <source>
        <dbReference type="ARBA" id="ARBA00012438"/>
    </source>
</evidence>
<dbReference type="PANTHER" id="PTHR45339:SF1">
    <property type="entry name" value="HYBRID SIGNAL TRANSDUCTION HISTIDINE KINASE J"/>
    <property type="match status" value="1"/>
</dbReference>
<keyword evidence="25" id="KW-1185">Reference proteome</keyword>
<dbReference type="SUPFAM" id="SSF52172">
    <property type="entry name" value="CheY-like"/>
    <property type="match status" value="1"/>
</dbReference>
<evidence type="ECO:0000256" key="15">
    <source>
        <dbReference type="ARBA" id="ARBA00064003"/>
    </source>
</evidence>
<dbReference type="InterPro" id="IPR004358">
    <property type="entry name" value="Sig_transdc_His_kin-like_C"/>
</dbReference>
<accession>A0A4R1RGM5</accession>
<evidence type="ECO:0000256" key="18">
    <source>
        <dbReference type="PROSITE-ProRule" id="PRU00169"/>
    </source>
</evidence>
<name>A0A4R1RGM5_HYDET</name>
<dbReference type="Pfam" id="PF00989">
    <property type="entry name" value="PAS"/>
    <property type="match status" value="1"/>
</dbReference>
<evidence type="ECO:0000256" key="11">
    <source>
        <dbReference type="ARBA" id="ARBA00022840"/>
    </source>
</evidence>
<keyword evidence="11" id="KW-0067">ATP-binding</keyword>
<evidence type="ECO:0000259" key="23">
    <source>
        <dbReference type="PROSITE" id="PS50113"/>
    </source>
</evidence>
<dbReference type="InterPro" id="IPR035965">
    <property type="entry name" value="PAS-like_dom_sf"/>
</dbReference>
<evidence type="ECO:0000256" key="16">
    <source>
        <dbReference type="ARBA" id="ARBA00068150"/>
    </source>
</evidence>
<dbReference type="InterPro" id="IPR011006">
    <property type="entry name" value="CheY-like_superfamily"/>
</dbReference>
<dbReference type="PROSITE" id="PS50110">
    <property type="entry name" value="RESPONSE_REGULATORY"/>
    <property type="match status" value="1"/>
</dbReference>
<feature type="domain" description="Histidine kinase" evidence="20">
    <location>
        <begin position="276"/>
        <end position="497"/>
    </location>
</feature>
<dbReference type="CDD" id="cd16922">
    <property type="entry name" value="HATPase_EvgS-ArcB-TorS-like"/>
    <property type="match status" value="1"/>
</dbReference>
<comment type="catalytic activity">
    <reaction evidence="1">
        <text>ATP + protein L-histidine = ADP + protein N-phospho-L-histidine.</text>
        <dbReference type="EC" id="2.7.13.3"/>
    </reaction>
</comment>
<evidence type="ECO:0000256" key="7">
    <source>
        <dbReference type="ARBA" id="ARBA00022679"/>
    </source>
</evidence>
<dbReference type="GO" id="GO:0005524">
    <property type="term" value="F:ATP binding"/>
    <property type="evidence" value="ECO:0007669"/>
    <property type="project" value="UniProtKB-KW"/>
</dbReference>
<dbReference type="CDD" id="cd00130">
    <property type="entry name" value="PAS"/>
    <property type="match status" value="2"/>
</dbReference>
<evidence type="ECO:0000256" key="12">
    <source>
        <dbReference type="ARBA" id="ARBA00022989"/>
    </source>
</evidence>
<dbReference type="SUPFAM" id="SSF47226">
    <property type="entry name" value="Histidine-containing phosphotransfer domain, HPT domain"/>
    <property type="match status" value="1"/>
</dbReference>
<sequence length="742" mass="82922">MEKERLQQAILNNIPDLAWLKNEEGHYIAVNERFGSLLGVHPEAVVGKTDTELWPEQLAKSLMNGDGEVVYFGRQFGSEEKIRVRGGDERWFEVIKTPIFAEDGRIVGSTGIARDITYRKNAEAQLRASQEKYSSLFANMSDGFAYHQVVFDEQQNPIDYVFLEVNAAFEKLTGWNREQLIGKRLTEIIPESAPIVAERIRIFGMVALTGESIKLDTSQSELSSGWVSISAYSPQPGYFAVVISDISGRKQAEAEMKQAKETAEAANRAKTEFLANMSHEIRTPLNGITGMIDLTLLTSLERDQRENLLIAKNCAGTLLNVINDILDFSKIEAGKLEIELIPFDLDELVHKALKAHLSSALKKGLELTVEVNPRTPRSLIGAPLRLLQVLNNLLSNAVKFTETGMVTLAVYHSYDRNDSVFLRFEVSDTGIGIEQSEMNRLFQTFSQVDGSITRRFGGTGLGLAIAKRLVNMMGGEIGVYSEKDRGSTFYFSVPVTLDAQDSPPQKASLPDYLDLGSAQLHVLLVEDDPINQATVAKMLQRIGIKVDVATEGIEALHKLTRNSYNLILMDIQMPGMGGMETTRRIRELEAEAGGHIPIIALTAHAFSDDTKKFLAAGMDGLVTKPVSIYDLSKNIAELCFVEAAKYQKNSEAEDLSKEWEPEKIQPDDSKKRFLLNFEAAFNHEDYATMEDIAHHLKVAAVNEKDDILKQLAFKMEMAVRKEQCLEIKECYDKLEQYLHRAE</sequence>
<evidence type="ECO:0000256" key="13">
    <source>
        <dbReference type="ARBA" id="ARBA00023012"/>
    </source>
</evidence>
<evidence type="ECO:0000256" key="9">
    <source>
        <dbReference type="ARBA" id="ARBA00022741"/>
    </source>
</evidence>
<dbReference type="Pfam" id="PF08448">
    <property type="entry name" value="PAS_4"/>
    <property type="match status" value="1"/>
</dbReference>
<dbReference type="InterPro" id="IPR003661">
    <property type="entry name" value="HisK_dim/P_dom"/>
</dbReference>
<keyword evidence="19" id="KW-0175">Coiled coil</keyword>
<evidence type="ECO:0000256" key="3">
    <source>
        <dbReference type="ARBA" id="ARBA00006402"/>
    </source>
</evidence>
<evidence type="ECO:0000259" key="20">
    <source>
        <dbReference type="PROSITE" id="PS50109"/>
    </source>
</evidence>
<dbReference type="Pfam" id="PF00512">
    <property type="entry name" value="HisKA"/>
    <property type="match status" value="1"/>
</dbReference>
<feature type="domain" description="PAS" evidence="22">
    <location>
        <begin position="3"/>
        <end position="49"/>
    </location>
</feature>
<evidence type="ECO:0000256" key="1">
    <source>
        <dbReference type="ARBA" id="ARBA00000085"/>
    </source>
</evidence>
<dbReference type="EMBL" id="SLUN01000018">
    <property type="protein sequence ID" value="TCL64762.1"/>
    <property type="molecule type" value="Genomic_DNA"/>
</dbReference>
<dbReference type="InterPro" id="IPR013767">
    <property type="entry name" value="PAS_fold"/>
</dbReference>
<evidence type="ECO:0000256" key="2">
    <source>
        <dbReference type="ARBA" id="ARBA00004651"/>
    </source>
</evidence>
<dbReference type="AlphaFoldDB" id="A0A4R1RGM5"/>
<dbReference type="InterPro" id="IPR036890">
    <property type="entry name" value="HATPase_C_sf"/>
</dbReference>
<keyword evidence="8" id="KW-0812">Transmembrane</keyword>
<evidence type="ECO:0000256" key="8">
    <source>
        <dbReference type="ARBA" id="ARBA00022692"/>
    </source>
</evidence>
<dbReference type="Proteomes" id="UP000295008">
    <property type="component" value="Unassembled WGS sequence"/>
</dbReference>
<dbReference type="NCBIfam" id="TIGR00229">
    <property type="entry name" value="sensory_box"/>
    <property type="match status" value="2"/>
</dbReference>
<keyword evidence="9" id="KW-0547">Nucleotide-binding</keyword>
<dbReference type="EC" id="2.7.13.3" evidence="4"/>
<feature type="coiled-coil region" evidence="19">
    <location>
        <begin position="249"/>
        <end position="276"/>
    </location>
</feature>
<dbReference type="CDD" id="cd17546">
    <property type="entry name" value="REC_hyHK_CKI1_RcsC-like"/>
    <property type="match status" value="1"/>
</dbReference>
<dbReference type="InterPro" id="IPR003594">
    <property type="entry name" value="HATPase_dom"/>
</dbReference>
<keyword evidence="5" id="KW-1003">Cell membrane</keyword>
<evidence type="ECO:0000313" key="25">
    <source>
        <dbReference type="Proteomes" id="UP000295008"/>
    </source>
</evidence>
<evidence type="ECO:0000259" key="21">
    <source>
        <dbReference type="PROSITE" id="PS50110"/>
    </source>
</evidence>
<comment type="caution">
    <text evidence="24">The sequence shown here is derived from an EMBL/GenBank/DDBJ whole genome shotgun (WGS) entry which is preliminary data.</text>
</comment>
<keyword evidence="12" id="KW-1133">Transmembrane helix</keyword>
<protein>
    <recommendedName>
        <fullName evidence="17">Circadian input-output histidine kinase CikA</fullName>
        <ecNumber evidence="4">2.7.13.3</ecNumber>
    </recommendedName>
    <alternativeName>
        <fullName evidence="16">Sensory/regulatory protein RpfC</fullName>
    </alternativeName>
</protein>
<dbReference type="SMART" id="SM00091">
    <property type="entry name" value="PAS"/>
    <property type="match status" value="2"/>
</dbReference>
<dbReference type="SMART" id="SM00388">
    <property type="entry name" value="HisKA"/>
    <property type="match status" value="1"/>
</dbReference>
<dbReference type="InterPro" id="IPR036641">
    <property type="entry name" value="HPT_dom_sf"/>
</dbReference>
<keyword evidence="10 24" id="KW-0418">Kinase</keyword>
<dbReference type="InterPro" id="IPR036097">
    <property type="entry name" value="HisK_dim/P_sf"/>
</dbReference>
<dbReference type="PANTHER" id="PTHR45339">
    <property type="entry name" value="HYBRID SIGNAL TRANSDUCTION HISTIDINE KINASE J"/>
    <property type="match status" value="1"/>
</dbReference>
<dbReference type="PROSITE" id="PS50113">
    <property type="entry name" value="PAC"/>
    <property type="match status" value="1"/>
</dbReference>
<dbReference type="Gene3D" id="1.10.287.130">
    <property type="match status" value="1"/>
</dbReference>
<dbReference type="GO" id="GO:0005886">
    <property type="term" value="C:plasma membrane"/>
    <property type="evidence" value="ECO:0007669"/>
    <property type="project" value="UniProtKB-SubCell"/>
</dbReference>
<dbReference type="SUPFAM" id="SSF47384">
    <property type="entry name" value="Homodimeric domain of signal transducing histidine kinase"/>
    <property type="match status" value="1"/>
</dbReference>
<feature type="domain" description="PAC" evidence="23">
    <location>
        <begin position="76"/>
        <end position="128"/>
    </location>
</feature>
<evidence type="ECO:0000256" key="19">
    <source>
        <dbReference type="SAM" id="Coils"/>
    </source>
</evidence>
<organism evidence="24 25">
    <name type="scientific">Hydrogenispora ethanolica</name>
    <dbReference type="NCBI Taxonomy" id="1082276"/>
    <lineage>
        <taxon>Bacteria</taxon>
        <taxon>Bacillati</taxon>
        <taxon>Bacillota</taxon>
        <taxon>Hydrogenispora</taxon>
    </lineage>
</organism>
<dbReference type="InterPro" id="IPR000014">
    <property type="entry name" value="PAS"/>
</dbReference>
<dbReference type="PROSITE" id="PS50112">
    <property type="entry name" value="PAS"/>
    <property type="match status" value="2"/>
</dbReference>
<dbReference type="InterPro" id="IPR000700">
    <property type="entry name" value="PAS-assoc_C"/>
</dbReference>
<dbReference type="SUPFAM" id="SSF55785">
    <property type="entry name" value="PYP-like sensor domain (PAS domain)"/>
    <property type="match status" value="2"/>
</dbReference>
<dbReference type="FunFam" id="1.10.287.130:FF:000002">
    <property type="entry name" value="Two-component osmosensing histidine kinase"/>
    <property type="match status" value="1"/>
</dbReference>
<dbReference type="GO" id="GO:0000155">
    <property type="term" value="F:phosphorelay sensor kinase activity"/>
    <property type="evidence" value="ECO:0007669"/>
    <property type="project" value="InterPro"/>
</dbReference>
<dbReference type="InterPro" id="IPR001789">
    <property type="entry name" value="Sig_transdc_resp-reg_receiver"/>
</dbReference>
<dbReference type="Gene3D" id="3.40.50.2300">
    <property type="match status" value="1"/>
</dbReference>
<comment type="subcellular location">
    <subcellularLocation>
        <location evidence="2">Cell membrane</location>
        <topology evidence="2">Multi-pass membrane protein</topology>
    </subcellularLocation>
</comment>
<evidence type="ECO:0000256" key="6">
    <source>
        <dbReference type="ARBA" id="ARBA00022553"/>
    </source>
</evidence>
<gene>
    <name evidence="24" type="ORF">EDC14_101861</name>
</gene>
<dbReference type="PRINTS" id="PR00344">
    <property type="entry name" value="BCTRLSENSOR"/>
</dbReference>
<dbReference type="PROSITE" id="PS50109">
    <property type="entry name" value="HIS_KIN"/>
    <property type="match status" value="1"/>
</dbReference>
<evidence type="ECO:0000256" key="10">
    <source>
        <dbReference type="ARBA" id="ARBA00022777"/>
    </source>
</evidence>
<dbReference type="SMART" id="SM00448">
    <property type="entry name" value="REC"/>
    <property type="match status" value="1"/>
</dbReference>
<dbReference type="SMART" id="SM00387">
    <property type="entry name" value="HATPase_c"/>
    <property type="match status" value="1"/>
</dbReference>
<evidence type="ECO:0000259" key="22">
    <source>
        <dbReference type="PROSITE" id="PS50112"/>
    </source>
</evidence>
<dbReference type="Pfam" id="PF00072">
    <property type="entry name" value="Response_reg"/>
    <property type="match status" value="1"/>
</dbReference>
<dbReference type="GO" id="GO:0006355">
    <property type="term" value="P:regulation of DNA-templated transcription"/>
    <property type="evidence" value="ECO:0007669"/>
    <property type="project" value="InterPro"/>
</dbReference>
<dbReference type="Pfam" id="PF02518">
    <property type="entry name" value="HATPase_c"/>
    <property type="match status" value="1"/>
</dbReference>